<protein>
    <submittedName>
        <fullName evidence="5">Class A sortase</fullName>
    </submittedName>
</protein>
<keyword evidence="6" id="KW-1185">Reference proteome</keyword>
<keyword evidence="4" id="KW-1133">Transmembrane helix</keyword>
<sequence>MRRLVKWFTAPALVMLLSIALVAAGYQHLLQAPQTTISLGQAARQQANLRASRPVAEAKRRQIAEADLRTLTVASGQTARLVKRAGVGRVAVPSVGISLPIYNQINDNTLSTGTAMYYPERRLGRGNTALVAHHYLQGSGLLNALNHVKRGATILASDLNTVWTYRVAVNQVVSKDQVSVLTDTSDARITLIRCEGPRGTTLRRVVIGLLVSRAPLKQTAQAKPLGVTTHQPSKKPATPVTLTTAALARTVAQRRLDGWLWGLVLVNLVLLLGCSAGYVFAKGPRRPQRPR</sequence>
<feature type="transmembrane region" description="Helical" evidence="4">
    <location>
        <begin position="259"/>
        <end position="281"/>
    </location>
</feature>
<evidence type="ECO:0000313" key="5">
    <source>
        <dbReference type="EMBL" id="MFD1392827.1"/>
    </source>
</evidence>
<dbReference type="InterPro" id="IPR023365">
    <property type="entry name" value="Sortase_dom-sf"/>
</dbReference>
<dbReference type="CDD" id="cd06165">
    <property type="entry name" value="Sortase_A"/>
    <property type="match status" value="1"/>
</dbReference>
<dbReference type="InterPro" id="IPR042007">
    <property type="entry name" value="Sortase_A"/>
</dbReference>
<dbReference type="Pfam" id="PF04203">
    <property type="entry name" value="Sortase"/>
    <property type="match status" value="1"/>
</dbReference>
<keyword evidence="2" id="KW-0378">Hydrolase</keyword>
<keyword evidence="4" id="KW-0472">Membrane</keyword>
<keyword evidence="3" id="KW-0788">Thiol protease</keyword>
<dbReference type="NCBIfam" id="TIGR01076">
    <property type="entry name" value="sortase_fam"/>
    <property type="match status" value="1"/>
</dbReference>
<dbReference type="SUPFAM" id="SSF63817">
    <property type="entry name" value="Sortase"/>
    <property type="match status" value="1"/>
</dbReference>
<organism evidence="5 6">
    <name type="scientific">Lacticaseibacillus jixianensis</name>
    <dbReference type="NCBI Taxonomy" id="2486012"/>
    <lineage>
        <taxon>Bacteria</taxon>
        <taxon>Bacillati</taxon>
        <taxon>Bacillota</taxon>
        <taxon>Bacilli</taxon>
        <taxon>Lactobacillales</taxon>
        <taxon>Lactobacillaceae</taxon>
        <taxon>Lacticaseibacillus</taxon>
    </lineage>
</organism>
<reference evidence="6" key="1">
    <citation type="journal article" date="2019" name="Int. J. Syst. Evol. Microbiol.">
        <title>The Global Catalogue of Microorganisms (GCM) 10K type strain sequencing project: providing services to taxonomists for standard genome sequencing and annotation.</title>
        <authorList>
            <consortium name="The Broad Institute Genomics Platform"/>
            <consortium name="The Broad Institute Genome Sequencing Center for Infectious Disease"/>
            <person name="Wu L."/>
            <person name="Ma J."/>
        </authorList>
    </citation>
    <scope>NUCLEOTIDE SEQUENCE [LARGE SCALE GENOMIC DNA]</scope>
    <source>
        <strain evidence="6">CCM 8911</strain>
    </source>
</reference>
<evidence type="ECO:0000256" key="2">
    <source>
        <dbReference type="ARBA" id="ARBA00022801"/>
    </source>
</evidence>
<evidence type="ECO:0000256" key="1">
    <source>
        <dbReference type="ARBA" id="ARBA00022670"/>
    </source>
</evidence>
<evidence type="ECO:0000256" key="4">
    <source>
        <dbReference type="SAM" id="Phobius"/>
    </source>
</evidence>
<name>A0ABW4BBG2_9LACO</name>
<dbReference type="Proteomes" id="UP001597249">
    <property type="component" value="Unassembled WGS sequence"/>
</dbReference>
<evidence type="ECO:0000313" key="6">
    <source>
        <dbReference type="Proteomes" id="UP001597249"/>
    </source>
</evidence>
<accession>A0ABW4BBG2</accession>
<keyword evidence="4" id="KW-0812">Transmembrane</keyword>
<comment type="caution">
    <text evidence="5">The sequence shown here is derived from an EMBL/GenBank/DDBJ whole genome shotgun (WGS) entry which is preliminary data.</text>
</comment>
<dbReference type="EMBL" id="JBHTMO010000011">
    <property type="protein sequence ID" value="MFD1392827.1"/>
    <property type="molecule type" value="Genomic_DNA"/>
</dbReference>
<gene>
    <name evidence="5" type="ORF">ACFQ3L_04385</name>
</gene>
<dbReference type="InterPro" id="IPR005754">
    <property type="entry name" value="Sortase"/>
</dbReference>
<proteinExistence type="predicted"/>
<dbReference type="Gene3D" id="2.40.260.10">
    <property type="entry name" value="Sortase"/>
    <property type="match status" value="1"/>
</dbReference>
<keyword evidence="1" id="KW-0645">Protease</keyword>
<evidence type="ECO:0000256" key="3">
    <source>
        <dbReference type="ARBA" id="ARBA00022807"/>
    </source>
</evidence>
<dbReference type="RefSeq" id="WP_125586913.1">
    <property type="nucleotide sequence ID" value="NZ_JBHTMO010000011.1"/>
</dbReference>